<name>K0KP27_WICCF</name>
<protein>
    <submittedName>
        <fullName evidence="1">Uncharacterized protein</fullName>
    </submittedName>
</protein>
<accession>K0KP27</accession>
<sequence length="196" mass="23455">MNIKAYLDESDWKRCLTVFMRSDLNISQILTYLNKFDLKSDKEIDDHTSKINSERLPRFFMFPGTPQFLRIFLRLMNFYSNSLESRANYTAPQELIAKITQRQKSNYMSIEGTVPHRNFIYFFGQIKPKNKYKCEIDDYTLKNYSQAYDKIKFDNPYSYDHSTFTVYDMECANDKIYVNNKDNQLSEKESLPKYSK</sequence>
<dbReference type="Proteomes" id="UP000009328">
    <property type="component" value="Unassembled WGS sequence"/>
</dbReference>
<gene>
    <name evidence="1" type="ORF">BN7_2408</name>
</gene>
<reference evidence="1 2" key="1">
    <citation type="journal article" date="2012" name="Eukaryot. Cell">
        <title>Draft genome sequence of Wickerhamomyces ciferrii NRRL Y-1031 F-60-10.</title>
        <authorList>
            <person name="Schneider J."/>
            <person name="Andrea H."/>
            <person name="Blom J."/>
            <person name="Jaenicke S."/>
            <person name="Ruckert C."/>
            <person name="Schorsch C."/>
            <person name="Szczepanowski R."/>
            <person name="Farwick M."/>
            <person name="Goesmann A."/>
            <person name="Puhler A."/>
            <person name="Schaffer S."/>
            <person name="Tauch A."/>
            <person name="Kohler T."/>
            <person name="Brinkrolf K."/>
        </authorList>
    </citation>
    <scope>NUCLEOTIDE SEQUENCE [LARGE SCALE GENOMIC DNA]</scope>
    <source>
        <strain evidence="2">ATCC 14091 / BCRC 22168 / CBS 111 / JCM 3599 / NBRC 0793 / NRRL Y-1031 F-60-10</strain>
    </source>
</reference>
<evidence type="ECO:0000313" key="1">
    <source>
        <dbReference type="EMBL" id="CCH42863.1"/>
    </source>
</evidence>
<dbReference type="EMBL" id="CAIF01000054">
    <property type="protein sequence ID" value="CCH42863.1"/>
    <property type="molecule type" value="Genomic_DNA"/>
</dbReference>
<dbReference type="AlphaFoldDB" id="K0KP27"/>
<organism evidence="1 2">
    <name type="scientific">Wickerhamomyces ciferrii (strain ATCC 14091 / BCRC 22168 / CBS 111 / JCM 3599 / NBRC 0793 / NRRL Y-1031 F-60-10)</name>
    <name type="common">Yeast</name>
    <name type="synonym">Pichia ciferrii</name>
    <dbReference type="NCBI Taxonomy" id="1206466"/>
    <lineage>
        <taxon>Eukaryota</taxon>
        <taxon>Fungi</taxon>
        <taxon>Dikarya</taxon>
        <taxon>Ascomycota</taxon>
        <taxon>Saccharomycotina</taxon>
        <taxon>Saccharomycetes</taxon>
        <taxon>Phaffomycetales</taxon>
        <taxon>Wickerhamomycetaceae</taxon>
        <taxon>Wickerhamomyces</taxon>
    </lineage>
</organism>
<dbReference type="HOGENOM" id="CLU_1391216_0_0_1"/>
<dbReference type="InParanoid" id="K0KP27"/>
<evidence type="ECO:0000313" key="2">
    <source>
        <dbReference type="Proteomes" id="UP000009328"/>
    </source>
</evidence>
<proteinExistence type="predicted"/>
<comment type="caution">
    <text evidence="1">The sequence shown here is derived from an EMBL/GenBank/DDBJ whole genome shotgun (WGS) entry which is preliminary data.</text>
</comment>
<keyword evidence="2" id="KW-1185">Reference proteome</keyword>